<organism evidence="1 2">
    <name type="scientific">Vitis vinifera</name>
    <name type="common">Grape</name>
    <dbReference type="NCBI Taxonomy" id="29760"/>
    <lineage>
        <taxon>Eukaryota</taxon>
        <taxon>Viridiplantae</taxon>
        <taxon>Streptophyta</taxon>
        <taxon>Embryophyta</taxon>
        <taxon>Tracheophyta</taxon>
        <taxon>Spermatophyta</taxon>
        <taxon>Magnoliopsida</taxon>
        <taxon>eudicotyledons</taxon>
        <taxon>Gunneridae</taxon>
        <taxon>Pentapetalae</taxon>
        <taxon>rosids</taxon>
        <taxon>Vitales</taxon>
        <taxon>Vitaceae</taxon>
        <taxon>Viteae</taxon>
        <taxon>Vitis</taxon>
    </lineage>
</organism>
<dbReference type="AlphaFoldDB" id="A0A438GVP3"/>
<name>A0A438GVP3_VITVI</name>
<dbReference type="Proteomes" id="UP000288805">
    <property type="component" value="Unassembled WGS sequence"/>
</dbReference>
<reference evidence="1 2" key="1">
    <citation type="journal article" date="2018" name="PLoS Genet.">
        <title>Population sequencing reveals clonal diversity and ancestral inbreeding in the grapevine cultivar Chardonnay.</title>
        <authorList>
            <person name="Roach M.J."/>
            <person name="Johnson D.L."/>
            <person name="Bohlmann J."/>
            <person name="van Vuuren H.J."/>
            <person name="Jones S.J."/>
            <person name="Pretorius I.S."/>
            <person name="Schmidt S.A."/>
            <person name="Borneman A.R."/>
        </authorList>
    </citation>
    <scope>NUCLEOTIDE SEQUENCE [LARGE SCALE GENOMIC DNA]</scope>
    <source>
        <strain evidence="2">cv. Chardonnay</strain>
        <tissue evidence="1">Leaf</tissue>
    </source>
</reference>
<accession>A0A438GVP3</accession>
<dbReference type="EMBL" id="QGNW01000332">
    <property type="protein sequence ID" value="RVW76270.1"/>
    <property type="molecule type" value="Genomic_DNA"/>
</dbReference>
<protein>
    <submittedName>
        <fullName evidence="1">Uncharacterized protein</fullName>
    </submittedName>
</protein>
<sequence length="269" mass="29746">MDVSLESKSLPSVGYSRKSYLEVTSQRLARGKLVHFHGWKSLALPSVGPAKTTKLCIRALGTFPGNLSSKELEKELLPENRLSRGTISHEKNGVCEISQTLKRAAKSFRNNKLNSQGCEVGFHLEVPSFLLAVYVGQLQKEIHHTVQKGCGITSQQKGDFAALCKMLPSARSDWLAMAATSSFQLRIAHHLKHWIVDFLSFEMDADDGDMEMEVDKANKNVIHEISLHAMAGVQAPQTMRVCGSLQGFPVIVLIDSRSTQNFINSRVAQ</sequence>
<evidence type="ECO:0000313" key="1">
    <source>
        <dbReference type="EMBL" id="RVW76270.1"/>
    </source>
</evidence>
<evidence type="ECO:0000313" key="2">
    <source>
        <dbReference type="Proteomes" id="UP000288805"/>
    </source>
</evidence>
<gene>
    <name evidence="1" type="ORF">CK203_057653</name>
</gene>
<comment type="caution">
    <text evidence="1">The sequence shown here is derived from an EMBL/GenBank/DDBJ whole genome shotgun (WGS) entry which is preliminary data.</text>
</comment>
<proteinExistence type="predicted"/>